<dbReference type="PROSITE" id="PS50887">
    <property type="entry name" value="GGDEF"/>
    <property type="match status" value="1"/>
</dbReference>
<dbReference type="PANTHER" id="PTHR46663:SF2">
    <property type="entry name" value="GGDEF DOMAIN-CONTAINING PROTEIN"/>
    <property type="match status" value="1"/>
</dbReference>
<dbReference type="InterPro" id="IPR052163">
    <property type="entry name" value="DGC-Regulatory_Protein"/>
</dbReference>
<feature type="transmembrane region" description="Helical" evidence="6">
    <location>
        <begin position="311"/>
        <end position="328"/>
    </location>
</feature>
<evidence type="ECO:0000256" key="3">
    <source>
        <dbReference type="ARBA" id="ARBA00022692"/>
    </source>
</evidence>
<dbReference type="RefSeq" id="WP_231975721.1">
    <property type="nucleotide sequence ID" value="NZ_LT629751.1"/>
</dbReference>
<sequence length="534" mass="59536">MTFKVRAYWARLLVVGTLGVMVSLLAYAYCLAMERKLRASEFERFAHVQSQHVQRLLEHSTQLLHAYRGFFHASGTVDRQQFERFSRAVLGSYPEAFAIHWAARVAEPERAAFEREIEHFQEVPLGIFDVDADAREPMPAPSRGVYYPIRFSEPLALNHKVIGLDTLERPYNQDVTRESARLGDQRVTSVFPLMQDPDGPLAVAVYQPVYRPGAPLVSPVQRWEALEGYLVLMLRPSLLLGEMSFRDTRIDVRLYEMQGDREVAIYPRGAIPQAPSEGVFHHVLEVPGRQWVVEFVAGEEGIAAMSSLQPLLLMLALLALTAVLLVYLDRSHRSAVALARANDELVVRQRELDGLAYYDNLTGLPNRLLLCERLAQALEAWRWQSGELAVCVMDLDGFKDVNDRFGHQAGDEVLQVVARRIQGVLRSSDTVARLGGDEFVVLLGGAERDIALDEVMARLIESIARPIELGEGGRVVVVTASIGVALADPRSSVDSLIREADSAMYEAKGSGKGRYRLHARALVSRPALVESVSD</sequence>
<dbReference type="InterPro" id="IPR000160">
    <property type="entry name" value="GGDEF_dom"/>
</dbReference>
<protein>
    <submittedName>
        <fullName evidence="9">Diguanylate cyclase (GGDEF) domain-containing protein</fullName>
    </submittedName>
</protein>
<dbReference type="InterPro" id="IPR042240">
    <property type="entry name" value="CHASE_sf"/>
</dbReference>
<reference evidence="10" key="1">
    <citation type="submission" date="2016-10" db="EMBL/GenBank/DDBJ databases">
        <authorList>
            <person name="Varghese N."/>
            <person name="Submissions S."/>
        </authorList>
    </citation>
    <scope>NUCLEOTIDE SEQUENCE [LARGE SCALE GENOMIC DNA]</scope>
    <source>
        <strain evidence="10">KCTC 32247</strain>
    </source>
</reference>
<evidence type="ECO:0000256" key="4">
    <source>
        <dbReference type="ARBA" id="ARBA00022989"/>
    </source>
</evidence>
<evidence type="ECO:0000259" key="7">
    <source>
        <dbReference type="PROSITE" id="PS50839"/>
    </source>
</evidence>
<evidence type="ECO:0000256" key="2">
    <source>
        <dbReference type="ARBA" id="ARBA00004533"/>
    </source>
</evidence>
<dbReference type="PROSITE" id="PS50839">
    <property type="entry name" value="CHASE"/>
    <property type="match status" value="1"/>
</dbReference>
<comment type="subcellular location">
    <subcellularLocation>
        <location evidence="2">Cell inner membrane</location>
    </subcellularLocation>
</comment>
<evidence type="ECO:0000256" key="5">
    <source>
        <dbReference type="ARBA" id="ARBA00023136"/>
    </source>
</evidence>
<dbReference type="GO" id="GO:0005886">
    <property type="term" value="C:plasma membrane"/>
    <property type="evidence" value="ECO:0007669"/>
    <property type="project" value="UniProtKB-SubCell"/>
</dbReference>
<dbReference type="Proteomes" id="UP000243359">
    <property type="component" value="Chromosome I"/>
</dbReference>
<dbReference type="GO" id="GO:0003824">
    <property type="term" value="F:catalytic activity"/>
    <property type="evidence" value="ECO:0007669"/>
    <property type="project" value="UniProtKB-ARBA"/>
</dbReference>
<evidence type="ECO:0000259" key="8">
    <source>
        <dbReference type="PROSITE" id="PS50887"/>
    </source>
</evidence>
<dbReference type="InterPro" id="IPR043128">
    <property type="entry name" value="Rev_trsase/Diguanyl_cyclase"/>
</dbReference>
<feature type="transmembrane region" description="Helical" evidence="6">
    <location>
        <begin position="12"/>
        <end position="32"/>
    </location>
</feature>
<dbReference type="Gene3D" id="3.30.450.350">
    <property type="entry name" value="CHASE domain"/>
    <property type="match status" value="1"/>
</dbReference>
<feature type="domain" description="GGDEF" evidence="8">
    <location>
        <begin position="386"/>
        <end position="520"/>
    </location>
</feature>
<dbReference type="NCBIfam" id="TIGR00254">
    <property type="entry name" value="GGDEF"/>
    <property type="match status" value="1"/>
</dbReference>
<evidence type="ECO:0000313" key="9">
    <source>
        <dbReference type="EMBL" id="SDS15503.1"/>
    </source>
</evidence>
<gene>
    <name evidence="9" type="ORF">SAMN05216221_1191</name>
</gene>
<comment type="cofactor">
    <cofactor evidence="1">
        <name>Mg(2+)</name>
        <dbReference type="ChEBI" id="CHEBI:18420"/>
    </cofactor>
</comment>
<dbReference type="EMBL" id="LT629751">
    <property type="protein sequence ID" value="SDS15503.1"/>
    <property type="molecule type" value="Genomic_DNA"/>
</dbReference>
<evidence type="ECO:0000256" key="6">
    <source>
        <dbReference type="SAM" id="Phobius"/>
    </source>
</evidence>
<name>A0A1H1PWK8_9PSED</name>
<evidence type="ECO:0000256" key="1">
    <source>
        <dbReference type="ARBA" id="ARBA00001946"/>
    </source>
</evidence>
<feature type="domain" description="CHASE" evidence="7">
    <location>
        <begin position="73"/>
        <end position="235"/>
    </location>
</feature>
<dbReference type="SMART" id="SM01079">
    <property type="entry name" value="CHASE"/>
    <property type="match status" value="1"/>
</dbReference>
<dbReference type="STRING" id="1392877.SAMN05216221_1191"/>
<keyword evidence="10" id="KW-1185">Reference proteome</keyword>
<dbReference type="CDD" id="cd01949">
    <property type="entry name" value="GGDEF"/>
    <property type="match status" value="1"/>
</dbReference>
<dbReference type="Pfam" id="PF00990">
    <property type="entry name" value="GGDEF"/>
    <property type="match status" value="1"/>
</dbReference>
<dbReference type="SMART" id="SM00267">
    <property type="entry name" value="GGDEF"/>
    <property type="match status" value="1"/>
</dbReference>
<keyword evidence="3 6" id="KW-0812">Transmembrane</keyword>
<accession>A0A1H1PWK8</accession>
<dbReference type="Gene3D" id="3.30.70.270">
    <property type="match status" value="1"/>
</dbReference>
<proteinExistence type="predicted"/>
<dbReference type="AlphaFoldDB" id="A0A1H1PWK8"/>
<keyword evidence="5 6" id="KW-0472">Membrane</keyword>
<dbReference type="SUPFAM" id="SSF55073">
    <property type="entry name" value="Nucleotide cyclase"/>
    <property type="match status" value="1"/>
</dbReference>
<evidence type="ECO:0000313" key="10">
    <source>
        <dbReference type="Proteomes" id="UP000243359"/>
    </source>
</evidence>
<keyword evidence="4 6" id="KW-1133">Transmembrane helix</keyword>
<dbReference type="FunFam" id="3.30.70.270:FF:000001">
    <property type="entry name" value="Diguanylate cyclase domain protein"/>
    <property type="match status" value="1"/>
</dbReference>
<dbReference type="PANTHER" id="PTHR46663">
    <property type="entry name" value="DIGUANYLATE CYCLASE DGCT-RELATED"/>
    <property type="match status" value="1"/>
</dbReference>
<dbReference type="InterPro" id="IPR029787">
    <property type="entry name" value="Nucleotide_cyclase"/>
</dbReference>
<organism evidence="9 10">
    <name type="scientific">Pseudomonas oryzae</name>
    <dbReference type="NCBI Taxonomy" id="1392877"/>
    <lineage>
        <taxon>Bacteria</taxon>
        <taxon>Pseudomonadati</taxon>
        <taxon>Pseudomonadota</taxon>
        <taxon>Gammaproteobacteria</taxon>
        <taxon>Pseudomonadales</taxon>
        <taxon>Pseudomonadaceae</taxon>
        <taxon>Pseudomonas</taxon>
    </lineage>
</organism>
<dbReference type="InterPro" id="IPR006189">
    <property type="entry name" value="CHASE_dom"/>
</dbReference>
<dbReference type="Pfam" id="PF03924">
    <property type="entry name" value="CHASE"/>
    <property type="match status" value="1"/>
</dbReference>
<dbReference type="GO" id="GO:0007165">
    <property type="term" value="P:signal transduction"/>
    <property type="evidence" value="ECO:0007669"/>
    <property type="project" value="UniProtKB-ARBA"/>
</dbReference>